<keyword evidence="2" id="KW-1185">Reference proteome</keyword>
<evidence type="ECO:0000313" key="1">
    <source>
        <dbReference type="EMBL" id="SPP99747.1"/>
    </source>
</evidence>
<reference evidence="2" key="1">
    <citation type="submission" date="2018-03" db="EMBL/GenBank/DDBJ databases">
        <authorList>
            <person name="Zecchin S."/>
        </authorList>
    </citation>
    <scope>NUCLEOTIDE SEQUENCE [LARGE SCALE GENOMIC DNA]</scope>
</reference>
<accession>A0A2U3QE94</accession>
<dbReference type="Gene3D" id="1.20.1260.10">
    <property type="match status" value="1"/>
</dbReference>
<dbReference type="SUPFAM" id="SSF47240">
    <property type="entry name" value="Ferritin-like"/>
    <property type="match status" value="1"/>
</dbReference>
<protein>
    <recommendedName>
        <fullName evidence="3">Rubrerythrin diiron-binding domain-containing protein</fullName>
    </recommendedName>
</protein>
<dbReference type="AlphaFoldDB" id="A0A2U3QE94"/>
<dbReference type="CDD" id="cd01045">
    <property type="entry name" value="Ferritin_like_AB"/>
    <property type="match status" value="1"/>
</dbReference>
<evidence type="ECO:0008006" key="3">
    <source>
        <dbReference type="Google" id="ProtNLM"/>
    </source>
</evidence>
<organism evidence="1 2">
    <name type="scientific">Candidatus Sulfobium mesophilum</name>
    <dbReference type="NCBI Taxonomy" id="2016548"/>
    <lineage>
        <taxon>Bacteria</taxon>
        <taxon>Pseudomonadati</taxon>
        <taxon>Nitrospirota</taxon>
        <taxon>Nitrospiria</taxon>
        <taxon>Nitrospirales</taxon>
        <taxon>Nitrospiraceae</taxon>
        <taxon>Candidatus Sulfobium</taxon>
    </lineage>
</organism>
<name>A0A2U3QE94_9BACT</name>
<dbReference type="InterPro" id="IPR012347">
    <property type="entry name" value="Ferritin-like"/>
</dbReference>
<dbReference type="InterPro" id="IPR009078">
    <property type="entry name" value="Ferritin-like_SF"/>
</dbReference>
<evidence type="ECO:0000313" key="2">
    <source>
        <dbReference type="Proteomes" id="UP000245125"/>
    </source>
</evidence>
<gene>
    <name evidence="1" type="ORF">NBG4_1110003</name>
</gene>
<dbReference type="EMBL" id="OUUY01000015">
    <property type="protein sequence ID" value="SPP99747.1"/>
    <property type="molecule type" value="Genomic_DNA"/>
</dbReference>
<dbReference type="OrthoDB" id="1729872at2"/>
<dbReference type="Proteomes" id="UP000245125">
    <property type="component" value="Unassembled WGS sequence"/>
</dbReference>
<proteinExistence type="predicted"/>
<sequence length="169" mass="19444">MLTGKEDLLQSLIEIYLMEKGINQFYSELSVKAKSSEARKTFTALANWEAEHVRHIQNFYQTLMDERDPASFDEFAKKARPDVAEGGTPLTELERKTDEFRFLDDIGAIQFALNVEADEYNLYRKLADKTDDSNVKALCKEFMGWEQDHIKYLKKVSENTEETSKGGGQ</sequence>